<sequence>MYTNESYRMKATRKYGKTERKIVKVHWTPSQSNVKERDGCCQYTHVWRDQKTVYGYAIRERVLLSEAGMHRRMRRGIYSSGGLRCLLYCRVGTKNLTRTRVIKSVCAVKVDEARTGRCKSSTRNTLAETRAVFTFPTFLSLSTNL</sequence>
<organism evidence="1 2">
    <name type="scientific">Armillaria novae-zelandiae</name>
    <dbReference type="NCBI Taxonomy" id="153914"/>
    <lineage>
        <taxon>Eukaryota</taxon>
        <taxon>Fungi</taxon>
        <taxon>Dikarya</taxon>
        <taxon>Basidiomycota</taxon>
        <taxon>Agaricomycotina</taxon>
        <taxon>Agaricomycetes</taxon>
        <taxon>Agaricomycetidae</taxon>
        <taxon>Agaricales</taxon>
        <taxon>Marasmiineae</taxon>
        <taxon>Physalacriaceae</taxon>
        <taxon>Armillaria</taxon>
    </lineage>
</organism>
<gene>
    <name evidence="1" type="ORF">IW261DRAFT_1614153</name>
</gene>
<comment type="caution">
    <text evidence="1">The sequence shown here is derived from an EMBL/GenBank/DDBJ whole genome shotgun (WGS) entry which is preliminary data.</text>
</comment>
<name>A0AA39N9K7_9AGAR</name>
<dbReference type="AlphaFoldDB" id="A0AA39N9K7"/>
<dbReference type="Proteomes" id="UP001175227">
    <property type="component" value="Unassembled WGS sequence"/>
</dbReference>
<evidence type="ECO:0000313" key="2">
    <source>
        <dbReference type="Proteomes" id="UP001175227"/>
    </source>
</evidence>
<dbReference type="EMBL" id="JAUEPR010000139">
    <property type="protein sequence ID" value="KAK0461575.1"/>
    <property type="molecule type" value="Genomic_DNA"/>
</dbReference>
<accession>A0AA39N9K7</accession>
<proteinExistence type="predicted"/>
<keyword evidence="2" id="KW-1185">Reference proteome</keyword>
<protein>
    <submittedName>
        <fullName evidence="1">Uncharacterized protein</fullName>
    </submittedName>
</protein>
<evidence type="ECO:0000313" key="1">
    <source>
        <dbReference type="EMBL" id="KAK0461575.1"/>
    </source>
</evidence>
<reference evidence="1" key="1">
    <citation type="submission" date="2023-06" db="EMBL/GenBank/DDBJ databases">
        <authorList>
            <consortium name="Lawrence Berkeley National Laboratory"/>
            <person name="Ahrendt S."/>
            <person name="Sahu N."/>
            <person name="Indic B."/>
            <person name="Wong-Bajracharya J."/>
            <person name="Merenyi Z."/>
            <person name="Ke H.-M."/>
            <person name="Monk M."/>
            <person name="Kocsube S."/>
            <person name="Drula E."/>
            <person name="Lipzen A."/>
            <person name="Balint B."/>
            <person name="Henrissat B."/>
            <person name="Andreopoulos B."/>
            <person name="Martin F.M."/>
            <person name="Harder C.B."/>
            <person name="Rigling D."/>
            <person name="Ford K.L."/>
            <person name="Foster G.D."/>
            <person name="Pangilinan J."/>
            <person name="Papanicolaou A."/>
            <person name="Barry K."/>
            <person name="LaButti K."/>
            <person name="Viragh M."/>
            <person name="Koriabine M."/>
            <person name="Yan M."/>
            <person name="Riley R."/>
            <person name="Champramary S."/>
            <person name="Plett K.L."/>
            <person name="Tsai I.J."/>
            <person name="Slot J."/>
            <person name="Sipos G."/>
            <person name="Plett J."/>
            <person name="Nagy L.G."/>
            <person name="Grigoriev I.V."/>
        </authorList>
    </citation>
    <scope>NUCLEOTIDE SEQUENCE</scope>
    <source>
        <strain evidence="1">ICMP 16352</strain>
    </source>
</reference>